<comment type="similarity">
    <text evidence="4 11">Belongs to the dihydroorotate dehydrogenase family. Type 2 subfamily.</text>
</comment>
<dbReference type="NCBIfam" id="NF003652">
    <property type="entry name" value="PRK05286.2-5"/>
    <property type="match status" value="1"/>
</dbReference>
<evidence type="ECO:0000259" key="12">
    <source>
        <dbReference type="Pfam" id="PF01180"/>
    </source>
</evidence>
<feature type="binding site" evidence="11">
    <location>
        <position position="147"/>
    </location>
    <ligand>
        <name>FMN</name>
        <dbReference type="ChEBI" id="CHEBI:58210"/>
    </ligand>
</feature>
<sequence>MIYNLLRPLLFSLDPEFVHLCSLQLLSQPFFSYLSKALLSPLMEVKGLEKELWGIHFSNPIGLAAGFDKNGIGLQAWESLGFGFVEIGTVTPLPQKGNPKPRLARLPESEALWNSLGFPSEGAEKVSNRLKKFLMTKGKPRMAIGINIGKNRFTPLDEAVEDYKKCFPYFKDLADFFVVNVSSPNTVGLRSLQEKKRLELILDELNSINIIPKSPILVKISPDIERRTIAEIVGVLIEKEAGGVVVANTMLAKGPWGHMGGISGRPLSKISTELIRFVKKESLGRLPVIGVGGIFNTADAVEKIEAGADLLEVFTGFVYNGPSFPKRLCQGLAEYYQAKRSS</sequence>
<dbReference type="InterPro" id="IPR005720">
    <property type="entry name" value="Dihydroorotate_DH_cat"/>
</dbReference>
<dbReference type="InterPro" id="IPR013785">
    <property type="entry name" value="Aldolase_TIM"/>
</dbReference>
<protein>
    <recommendedName>
        <fullName evidence="11">Dihydroorotate dehydrogenase (quinone)</fullName>
        <ecNumber evidence="11">1.3.5.2</ecNumber>
    </recommendedName>
    <alternativeName>
        <fullName evidence="11">DHOdehase</fullName>
        <shortName evidence="11">DHOD</shortName>
        <shortName evidence="11">DHODase</shortName>
    </alternativeName>
    <alternativeName>
        <fullName evidence="11">Dihydroorotate oxidase</fullName>
    </alternativeName>
</protein>
<organism evidence="13 14">
    <name type="scientific">Candidatus Methylacidiphilum fumarolicum</name>
    <dbReference type="NCBI Taxonomy" id="591154"/>
    <lineage>
        <taxon>Bacteria</taxon>
        <taxon>Pseudomonadati</taxon>
        <taxon>Verrucomicrobiota</taxon>
        <taxon>Methylacidiphilae</taxon>
        <taxon>Methylacidiphilales</taxon>
        <taxon>Methylacidiphilaceae</taxon>
        <taxon>Methylacidiphilum (ex Ratnadevi et al. 2023)</taxon>
    </lineage>
</organism>
<dbReference type="CDD" id="cd04738">
    <property type="entry name" value="DHOD_2_like"/>
    <property type="match status" value="1"/>
</dbReference>
<dbReference type="InterPro" id="IPR050074">
    <property type="entry name" value="DHO_dehydrogenase"/>
</dbReference>
<evidence type="ECO:0000313" key="14">
    <source>
        <dbReference type="Proteomes" id="UP001161497"/>
    </source>
</evidence>
<comment type="catalytic activity">
    <reaction evidence="10 11">
        <text>(S)-dihydroorotate + a quinone = orotate + a quinol</text>
        <dbReference type="Rhea" id="RHEA:30187"/>
        <dbReference type="ChEBI" id="CHEBI:24646"/>
        <dbReference type="ChEBI" id="CHEBI:30839"/>
        <dbReference type="ChEBI" id="CHEBI:30864"/>
        <dbReference type="ChEBI" id="CHEBI:132124"/>
        <dbReference type="EC" id="1.3.5.2"/>
    </reaction>
</comment>
<dbReference type="InterPro" id="IPR005719">
    <property type="entry name" value="Dihydroorotate_DH_2"/>
</dbReference>
<feature type="binding site" evidence="11">
    <location>
        <position position="264"/>
    </location>
    <ligand>
        <name>FMN</name>
        <dbReference type="ChEBI" id="CHEBI:58210"/>
    </ligand>
</feature>
<feature type="binding site" evidence="11">
    <location>
        <position position="180"/>
    </location>
    <ligand>
        <name>substrate</name>
    </ligand>
</feature>
<evidence type="ECO:0000256" key="3">
    <source>
        <dbReference type="ARBA" id="ARBA00005161"/>
    </source>
</evidence>
<feature type="binding site" evidence="11">
    <location>
        <position position="185"/>
    </location>
    <ligand>
        <name>substrate</name>
    </ligand>
</feature>
<gene>
    <name evidence="11 13" type="primary">pyrD</name>
    <name evidence="13" type="ORF">MFUM_0173</name>
</gene>
<feature type="binding site" evidence="11">
    <location>
        <begin position="65"/>
        <end position="69"/>
    </location>
    <ligand>
        <name>FMN</name>
        <dbReference type="ChEBI" id="CHEBI:58210"/>
    </ligand>
</feature>
<dbReference type="InterPro" id="IPR012135">
    <property type="entry name" value="Dihydroorotate_DH_1_2"/>
</dbReference>
<keyword evidence="6 11" id="KW-0288">FMN</keyword>
<feature type="binding site" evidence="11">
    <location>
        <position position="219"/>
    </location>
    <ligand>
        <name>FMN</name>
        <dbReference type="ChEBI" id="CHEBI:58210"/>
    </ligand>
</feature>
<feature type="active site" description="Nucleophile" evidence="11">
    <location>
        <position position="183"/>
    </location>
</feature>
<feature type="binding site" evidence="11">
    <location>
        <position position="247"/>
    </location>
    <ligand>
        <name>FMN</name>
        <dbReference type="ChEBI" id="CHEBI:58210"/>
    </ligand>
</feature>
<dbReference type="Proteomes" id="UP001161497">
    <property type="component" value="Chromosome"/>
</dbReference>
<dbReference type="GO" id="GO:0106430">
    <property type="term" value="F:dihydroorotate dehydrogenase (quinone) activity"/>
    <property type="evidence" value="ECO:0007669"/>
    <property type="project" value="UniProtKB-EC"/>
</dbReference>
<feature type="binding site" evidence="11">
    <location>
        <position position="89"/>
    </location>
    <ligand>
        <name>FMN</name>
        <dbReference type="ChEBI" id="CHEBI:58210"/>
    </ligand>
</feature>
<comment type="subcellular location">
    <subcellularLocation>
        <location evidence="11">Cell membrane</location>
        <topology evidence="11">Peripheral membrane protein</topology>
    </subcellularLocation>
    <subcellularLocation>
        <location evidence="2">Membrane</location>
    </subcellularLocation>
</comment>
<evidence type="ECO:0000256" key="1">
    <source>
        <dbReference type="ARBA" id="ARBA00003125"/>
    </source>
</evidence>
<feature type="binding site" evidence="11">
    <location>
        <position position="69"/>
    </location>
    <ligand>
        <name>substrate</name>
    </ligand>
</feature>
<dbReference type="PIRSF" id="PIRSF000164">
    <property type="entry name" value="DHO_oxidase"/>
    <property type="match status" value="1"/>
</dbReference>
<dbReference type="InterPro" id="IPR001295">
    <property type="entry name" value="Dihydroorotate_DH_CS"/>
</dbReference>
<accession>A0ABM9IAD4</accession>
<evidence type="ECO:0000256" key="4">
    <source>
        <dbReference type="ARBA" id="ARBA00005359"/>
    </source>
</evidence>
<reference evidence="13" key="1">
    <citation type="submission" date="2023-03" db="EMBL/GenBank/DDBJ databases">
        <authorList>
            <person name="Cremers G."/>
            <person name="Picone N."/>
        </authorList>
    </citation>
    <scope>NUCLEOTIDE SEQUENCE</scope>
    <source>
        <strain evidence="13">Sample_alias</strain>
    </source>
</reference>
<dbReference type="Pfam" id="PF01180">
    <property type="entry name" value="DHO_dh"/>
    <property type="match status" value="1"/>
</dbReference>
<dbReference type="EMBL" id="OX458932">
    <property type="protein sequence ID" value="CAI9084577.1"/>
    <property type="molecule type" value="Genomic_DNA"/>
</dbReference>
<feature type="binding site" evidence="11">
    <location>
        <begin position="314"/>
        <end position="315"/>
    </location>
    <ligand>
        <name>FMN</name>
        <dbReference type="ChEBI" id="CHEBI:58210"/>
    </ligand>
</feature>
<proteinExistence type="inferred from homology"/>
<dbReference type="HAMAP" id="MF_00225">
    <property type="entry name" value="DHO_dh_type2"/>
    <property type="match status" value="1"/>
</dbReference>
<feature type="domain" description="Dihydroorotate dehydrogenase catalytic" evidence="12">
    <location>
        <begin position="48"/>
        <end position="334"/>
    </location>
</feature>
<name>A0ABM9IAD4_9BACT</name>
<comment type="subunit">
    <text evidence="11">Monomer.</text>
</comment>
<keyword evidence="5 11" id="KW-0285">Flavoprotein</keyword>
<feature type="binding site" evidence="11">
    <location>
        <position position="180"/>
    </location>
    <ligand>
        <name>FMN</name>
        <dbReference type="ChEBI" id="CHEBI:58210"/>
    </ligand>
</feature>
<feature type="binding site" evidence="11">
    <location>
        <position position="293"/>
    </location>
    <ligand>
        <name>FMN</name>
        <dbReference type="ChEBI" id="CHEBI:58210"/>
    </ligand>
</feature>
<dbReference type="PROSITE" id="PS00911">
    <property type="entry name" value="DHODEHASE_1"/>
    <property type="match status" value="1"/>
</dbReference>
<comment type="cofactor">
    <cofactor evidence="11">
        <name>FMN</name>
        <dbReference type="ChEBI" id="CHEBI:58210"/>
    </cofactor>
    <text evidence="11">Binds 1 FMN per subunit.</text>
</comment>
<comment type="pathway">
    <text evidence="3 11">Pyrimidine metabolism; UMP biosynthesis via de novo pathway; orotate from (S)-dihydroorotate (quinone route): step 1/1.</text>
</comment>
<dbReference type="PANTHER" id="PTHR48109:SF4">
    <property type="entry name" value="DIHYDROOROTATE DEHYDROGENASE (QUINONE), MITOCHONDRIAL"/>
    <property type="match status" value="1"/>
</dbReference>
<keyword evidence="8 11" id="KW-0560">Oxidoreductase</keyword>
<keyword evidence="9 11" id="KW-0472">Membrane</keyword>
<evidence type="ECO:0000256" key="11">
    <source>
        <dbReference type="HAMAP-Rule" id="MF_00225"/>
    </source>
</evidence>
<evidence type="ECO:0000256" key="2">
    <source>
        <dbReference type="ARBA" id="ARBA00004370"/>
    </source>
</evidence>
<evidence type="ECO:0000256" key="10">
    <source>
        <dbReference type="ARBA" id="ARBA00048639"/>
    </source>
</evidence>
<keyword evidence="7 11" id="KW-0665">Pyrimidine biosynthesis</keyword>
<evidence type="ECO:0000256" key="5">
    <source>
        <dbReference type="ARBA" id="ARBA00022630"/>
    </source>
</evidence>
<dbReference type="SUPFAM" id="SSF51395">
    <property type="entry name" value="FMN-linked oxidoreductases"/>
    <property type="match status" value="1"/>
</dbReference>
<dbReference type="RefSeq" id="WP_009058123.1">
    <property type="nucleotide sequence ID" value="NZ_JAHXRZ010000003.1"/>
</dbReference>
<comment type="function">
    <text evidence="1 11">Catalyzes the conversion of dihydroorotate to orotate with quinone as electron acceptor.</text>
</comment>
<dbReference type="PANTHER" id="PTHR48109">
    <property type="entry name" value="DIHYDROOROTATE DEHYDROGENASE (QUINONE), MITOCHONDRIAL-RELATED"/>
    <property type="match status" value="1"/>
</dbReference>
<keyword evidence="14" id="KW-1185">Reference proteome</keyword>
<keyword evidence="11" id="KW-1003">Cell membrane</keyword>
<evidence type="ECO:0000256" key="9">
    <source>
        <dbReference type="ARBA" id="ARBA00023136"/>
    </source>
</evidence>
<dbReference type="Gene3D" id="3.20.20.70">
    <property type="entry name" value="Aldolase class I"/>
    <property type="match status" value="1"/>
</dbReference>
<evidence type="ECO:0000256" key="7">
    <source>
        <dbReference type="ARBA" id="ARBA00022975"/>
    </source>
</evidence>
<dbReference type="EC" id="1.3.5.2" evidence="11"/>
<evidence type="ECO:0000313" key="13">
    <source>
        <dbReference type="EMBL" id="CAI9084577.1"/>
    </source>
</evidence>
<feature type="binding site" evidence="11">
    <location>
        <begin position="248"/>
        <end position="249"/>
    </location>
    <ligand>
        <name>substrate</name>
    </ligand>
</feature>
<evidence type="ECO:0000256" key="6">
    <source>
        <dbReference type="ARBA" id="ARBA00022643"/>
    </source>
</evidence>
<dbReference type="PROSITE" id="PS00912">
    <property type="entry name" value="DHODEHASE_2"/>
    <property type="match status" value="1"/>
</dbReference>
<evidence type="ECO:0000256" key="8">
    <source>
        <dbReference type="ARBA" id="ARBA00023002"/>
    </source>
</evidence>
<dbReference type="NCBIfam" id="TIGR01036">
    <property type="entry name" value="pyrD_sub2"/>
    <property type="match status" value="1"/>
</dbReference>
<feature type="binding site" evidence="11">
    <location>
        <begin position="114"/>
        <end position="118"/>
    </location>
    <ligand>
        <name>substrate</name>
    </ligand>
</feature>